<dbReference type="Pfam" id="PF24729">
    <property type="entry name" value="Acb2_Tad1_hairpin"/>
    <property type="match status" value="1"/>
</dbReference>
<dbReference type="Proteomes" id="UP000297046">
    <property type="component" value="Segment"/>
</dbReference>
<dbReference type="GeneID" id="55013166"/>
<keyword evidence="4" id="KW-1185">Reference proteome</keyword>
<sequence length="81" mass="9260">MENKAQPMTGADIKGYRTLNEAEKKAMNDLKETSRYFIATLDQFPDILPDVDRRWLARARTAMQDACMFGCRAVARPDDDC</sequence>
<proteinExistence type="predicted"/>
<evidence type="ECO:0000256" key="1">
    <source>
        <dbReference type="ARBA" id="ARBA00022741"/>
    </source>
</evidence>
<reference evidence="4" key="1">
    <citation type="submission" date="2019-03" db="EMBL/GenBank/DDBJ databases">
        <authorList>
            <person name="Olsen N.S."/>
            <person name="Kot W."/>
            <person name="Hansen L.H."/>
        </authorList>
    </citation>
    <scope>NUCLEOTIDE SEQUENCE [LARGE SCALE GENOMIC DNA]</scope>
</reference>
<evidence type="ECO:0000313" key="3">
    <source>
        <dbReference type="EMBL" id="QBZ71593.1"/>
    </source>
</evidence>
<evidence type="ECO:0000259" key="2">
    <source>
        <dbReference type="Pfam" id="PF24729"/>
    </source>
</evidence>
<feature type="domain" description="Acb2/Tad1 hairpin" evidence="2">
    <location>
        <begin position="12"/>
        <end position="75"/>
    </location>
</feature>
<keyword evidence="1" id="KW-0547">Nucleotide-binding</keyword>
<dbReference type="KEGG" id="vg:55013166"/>
<protein>
    <recommendedName>
        <fullName evidence="2">Acb2/Tad1 hairpin domain-containing protein</fullName>
    </recommendedName>
</protein>
<accession>A0A4D6DYZ2</accession>
<dbReference type="EMBL" id="MK651787">
    <property type="protein sequence ID" value="QBZ71593.1"/>
    <property type="molecule type" value="Genomic_DNA"/>
</dbReference>
<evidence type="ECO:0000313" key="4">
    <source>
        <dbReference type="Proteomes" id="UP000297046"/>
    </source>
</evidence>
<name>A0A4D6DYZ2_9CAUD</name>
<dbReference type="RefSeq" id="YP_009821681.1">
    <property type="nucleotide sequence ID" value="NC_048178.1"/>
</dbReference>
<dbReference type="GO" id="GO:0000166">
    <property type="term" value="F:nucleotide binding"/>
    <property type="evidence" value="ECO:0007669"/>
    <property type="project" value="UniProtKB-KW"/>
</dbReference>
<organism evidence="3 4">
    <name type="scientific">Escherichia phage Sortsne</name>
    <dbReference type="NCBI Taxonomy" id="2562456"/>
    <lineage>
        <taxon>Viruses</taxon>
        <taxon>Duplodnaviria</taxon>
        <taxon>Heunggongvirae</taxon>
        <taxon>Uroviricota</taxon>
        <taxon>Caudoviricetes</taxon>
        <taxon>Sortsnevirus</taxon>
        <taxon>Sortsnevirus sortsne</taxon>
    </lineage>
</organism>
<dbReference type="InterPro" id="IPR056098">
    <property type="entry name" value="Acb2/Tad1_hairpin"/>
</dbReference>